<dbReference type="InterPro" id="IPR057889">
    <property type="entry name" value="crAss_MUZ_N"/>
</dbReference>
<dbReference type="EMBL" id="MZ130491">
    <property type="protein sequence ID" value="QWM90618.1"/>
    <property type="molecule type" value="Genomic_DNA"/>
</dbReference>
<dbReference type="GeneID" id="75687044"/>
<dbReference type="KEGG" id="vg:75687044"/>
<accession>A0AAE7RZ67</accession>
<dbReference type="Proteomes" id="UP000827408">
    <property type="component" value="Segment"/>
</dbReference>
<sequence>MDSENKNIQINTFSGGMNSDFSDSTIPSDQYRIACNLRYINNSTSGVGQLESIEGFGKKLELEEGETVIETSYADKYGIVFVRDKHNVINVYRFELDPLRWIINKTQIFGPCADWNIKGRLSIVSRVENTDNIKLYIADGEHLIMIMNVLPDGDIPTSINQLITNKYENLLPPRISNIIYGSLKSGKNQYSYLLFLKYGQASLISPASKMIPIANKQSDGSYIGSKEGDTTNTGVKVLFEIPKRTVYDLIRIYRIHYDKNASTPEVDIIYEGSFKENDSINEQTSDSYYFMSFNDILQTSISKVTVQEYNSLAGILIIPKVLESKNDYLFAGLIRELAGNSKLFDDINTVSLSYDTNGLTTILDVGDDKDDHLFNHVLDDLRADSWKLYDLLTKEKDCINRYLDSSDHTTENNYFALYFTKSETYDNKPIKYYGGTGKNIDWKFITLAVFVDSSYTDGTKGGSDLHCIKLDVGNNDNYAIQKYYIKDDGSLINCGHYDFDKTIGRSYSNPIIASRFPSLRRGETYRFGIIFKSITGESSPVKWIADIRVPDICISGFETFMNGMNNTDMAALPIGVEFTLHDIANPNVYSYEIVRCDRSSNDVRIVSQGVLSRPVIKKFLDKKVNKPQAYTPSGIISTNKLNIEPNVLNGGEDPGYRVDNLDNHNLYQYISPDVSYLRESSKLIVDKTNLHINSVKYIFGMSADRASFNIISDSDRHDDNLYLSHSTMFRGGITTVKDGKGFVVSNKISKVSYNSGVISSMAFLGYDDPNLAPTADYKDNAYICNSISIINAIHNTLGSNDDLSINVASGHLNDDGNFKVPNISGNVVNTESPVEAMKYNFNYFKLYCQSNYILVNNHDRNNPNKAYENGHGYVVIKRSVYNQCNITNYKFADSLKWDSLATVKDGKASETYSDKITNIDKYNFCNMVCWYGYNELFVAENKDNIYFKKWSPYATGGSCMLITIDNEWSNIIKDKFYNNYILSDTIGTDLIDVPIQNGDNFEKLEYWADKTNAGINIEYIGENKDVRSYIYNSTLGTFICNITRDTIPYGGFSKYAKQSSLYYSYADMKLYNSGENKIDVFNGDTYINPFEYTAAHKISNNAAGVVWTFTNIYAIPLESSINTALDSGYTVSRNYKDNNVTWILEEPSNVDNIYTQSTPQYVYNTAYSISRGIDIKTSKQLYLTKLDQYYNYRCRFSNKKENGEINDSWLTFLAANYIDLDPAYGKLTGLKTFNNSLIFFLEKAFGLLQVNERTTITDNNSHLLLLGSGGVLDRYDYISINNGMRDDMFAYVTTPMALYWIDADRSELCLYFGQSKYDVISKSKNINSYMKEVFSKDYHKQKVVYDDKYNEVLFGISIGTSISFSETQQRFYSIYDKNVDVDGIYIRNFTLFNMYDTVAVWNNGNYKDSVRDVNLKFVVNNQYSTVKVFDNMIFGSDENTVDSIIVLFRNDHMSSNYITKREISNRYFDYRFAIPRGTNNLDNRLFGNRMRGKYVECDIHINPSEEINKATLLYFMTKYRAIWS</sequence>
<evidence type="ECO:0000259" key="1">
    <source>
        <dbReference type="Pfam" id="PF25731"/>
    </source>
</evidence>
<dbReference type="RefSeq" id="YP_010509558.1">
    <property type="nucleotide sequence ID" value="NC_067209.1"/>
</dbReference>
<feature type="domain" description="Crassvirus muzzle protein N-terminal region" evidence="1">
    <location>
        <begin position="9"/>
        <end position="1379"/>
    </location>
</feature>
<proteinExistence type="predicted"/>
<protein>
    <submittedName>
        <fullName evidence="2">Phage stabilization protein</fullName>
    </submittedName>
</protein>
<organism evidence="2 3">
    <name type="scientific">uncultured phage cr61_1</name>
    <dbReference type="NCBI Taxonomy" id="2986417"/>
    <lineage>
        <taxon>Viruses</taxon>
        <taxon>Duplodnaviria</taxon>
        <taxon>Heunggongvirae</taxon>
        <taxon>Uroviricota</taxon>
        <taxon>Caudoviricetes</taxon>
        <taxon>Crassvirales</taxon>
        <taxon>Suoliviridae</taxon>
        <taxon>Oafivirinae</taxon>
        <taxon>Bohxovirus</taxon>
        <taxon>Bohxovirus oralis</taxon>
    </lineage>
</organism>
<reference evidence="2 3" key="1">
    <citation type="submission" date="2021-04" db="EMBL/GenBank/DDBJ databases">
        <authorList>
            <person name="Shkoporov A.N."/>
            <person name="Stockdale S.R."/>
            <person name="Guerin E."/>
            <person name="Ross R.P."/>
            <person name="Hill C."/>
        </authorList>
    </citation>
    <scope>NUCLEOTIDE SEQUENCE [LARGE SCALE GENOMIC DNA]</scope>
    <source>
        <strain evidence="3">cr61_1</strain>
    </source>
</reference>
<evidence type="ECO:0000313" key="3">
    <source>
        <dbReference type="Proteomes" id="UP000827408"/>
    </source>
</evidence>
<dbReference type="Pfam" id="PF25731">
    <property type="entry name" value="crAss_MUZ"/>
    <property type="match status" value="1"/>
</dbReference>
<evidence type="ECO:0000313" key="2">
    <source>
        <dbReference type="EMBL" id="QWM90618.1"/>
    </source>
</evidence>
<name>A0AAE7RZ67_9CAUD</name>
<keyword evidence="3" id="KW-1185">Reference proteome</keyword>
<gene>
    <name evidence="2" type="primary">gp_67551</name>
</gene>